<accession>A0A8J2JPR2</accession>
<keyword evidence="1" id="KW-0963">Cytoplasm</keyword>
<evidence type="ECO:0000259" key="2">
    <source>
        <dbReference type="Pfam" id="PF19282"/>
    </source>
</evidence>
<dbReference type="OrthoDB" id="26399at2759"/>
<dbReference type="InterPro" id="IPR040017">
    <property type="entry name" value="XPOT"/>
</dbReference>
<evidence type="ECO:0000313" key="3">
    <source>
        <dbReference type="EMBL" id="CAG7721640.1"/>
    </source>
</evidence>
<comment type="similarity">
    <text evidence="1">Belongs to the exportin family.</text>
</comment>
<dbReference type="GO" id="GO:0000049">
    <property type="term" value="F:tRNA binding"/>
    <property type="evidence" value="ECO:0007669"/>
    <property type="project" value="UniProtKB-UniRule"/>
</dbReference>
<comment type="caution">
    <text evidence="3">The sequence shown here is derived from an EMBL/GenBank/DDBJ whole genome shotgun (WGS) entry which is preliminary data.</text>
</comment>
<evidence type="ECO:0000256" key="1">
    <source>
        <dbReference type="RuleBase" id="RU366037"/>
    </source>
</evidence>
<keyword evidence="1" id="KW-0694">RNA-binding</keyword>
<dbReference type="PANTHER" id="PTHR15952">
    <property type="entry name" value="EXPORTIN-T/LOS1"/>
    <property type="match status" value="1"/>
</dbReference>
<comment type="function">
    <text evidence="1">tRNA nucleus export receptor which facilitates tRNA translocation across the nuclear pore complex.</text>
</comment>
<sequence>DVEVSLYLMYICGDATPAASIINFSPDIENSSPIQLMLLHMINSEVHMHNNAGVVLQFFENALKYDKFFLVHSENVVPVLSAFLKNNGLFHRSRKIRSRCAYLFSKFIKTVKGQLVSNLTTNILQAIQPLLSLEAPFTHPESERLITEDDQMYLYEVVGLIIVGGESNSQKKSEYMRQVISPLLESVRMVTELLHIEKQPQKRQNFANILMQAISVTGRMSKAFSSQQSMKSCGCIPVFTDAMLVFLASLEKISWPEQLIILQGAVRQYLHRMVMCLEEELLPYIPVASQGLLKGGDPKSIQEYIPLINQVIHKYKLSWIFQKDVAPFLQQMFTPMVQTIFTALATPIETNDQQAIREKQLMQRQYFHFIAAIVTNNLTEVLSAQEPVVLHEVMRTVMQGAVEFPDPVAQKACFSILKKLVELWGGQDGPEGFIDFMYNDIVPACFMAPMKPSFDITDAQTLLVLNETAMCLLAVHEKRKEEFISYLQNRYLPTLKLPAITVQEYTQMLQSSAKSFKLYLKAFFTQAKS</sequence>
<comment type="subcellular location">
    <subcellularLocation>
        <location evidence="1">Nucleus</location>
    </subcellularLocation>
    <subcellularLocation>
        <location evidence="1">Cytoplasm</location>
    </subcellularLocation>
    <text evidence="1">Shuttles between the nucleus and the cytoplasm.</text>
</comment>
<dbReference type="Proteomes" id="UP000708208">
    <property type="component" value="Unassembled WGS sequence"/>
</dbReference>
<dbReference type="GO" id="GO:0031267">
    <property type="term" value="F:small GTPase binding"/>
    <property type="evidence" value="ECO:0007669"/>
    <property type="project" value="InterPro"/>
</dbReference>
<dbReference type="InterPro" id="IPR045546">
    <property type="entry name" value="Exportin-T_C"/>
</dbReference>
<gene>
    <name evidence="3" type="ORF">AFUS01_LOCUS10840</name>
</gene>
<organism evidence="3 4">
    <name type="scientific">Allacma fusca</name>
    <dbReference type="NCBI Taxonomy" id="39272"/>
    <lineage>
        <taxon>Eukaryota</taxon>
        <taxon>Metazoa</taxon>
        <taxon>Ecdysozoa</taxon>
        <taxon>Arthropoda</taxon>
        <taxon>Hexapoda</taxon>
        <taxon>Collembola</taxon>
        <taxon>Symphypleona</taxon>
        <taxon>Sminthuridae</taxon>
        <taxon>Allacma</taxon>
    </lineage>
</organism>
<keyword evidence="4" id="KW-1185">Reference proteome</keyword>
<feature type="domain" description="Exportin-T C-terminal" evidence="2">
    <location>
        <begin position="1"/>
        <end position="527"/>
    </location>
</feature>
<dbReference type="AlphaFoldDB" id="A0A8J2JPR2"/>
<dbReference type="EMBL" id="CAJVCH010081366">
    <property type="protein sequence ID" value="CAG7721640.1"/>
    <property type="molecule type" value="Genomic_DNA"/>
</dbReference>
<keyword evidence="1" id="KW-0539">Nucleus</keyword>
<dbReference type="GO" id="GO:0005643">
    <property type="term" value="C:nuclear pore"/>
    <property type="evidence" value="ECO:0007669"/>
    <property type="project" value="TreeGrafter"/>
</dbReference>
<keyword evidence="1" id="KW-0820">tRNA-binding</keyword>
<keyword evidence="1" id="KW-0813">Transport</keyword>
<dbReference type="GO" id="GO:0005737">
    <property type="term" value="C:cytoplasm"/>
    <property type="evidence" value="ECO:0007669"/>
    <property type="project" value="UniProtKB-SubCell"/>
</dbReference>
<reference evidence="3" key="1">
    <citation type="submission" date="2021-06" db="EMBL/GenBank/DDBJ databases">
        <authorList>
            <person name="Hodson N. C."/>
            <person name="Mongue J. A."/>
            <person name="Jaron S. K."/>
        </authorList>
    </citation>
    <scope>NUCLEOTIDE SEQUENCE</scope>
</reference>
<dbReference type="Pfam" id="PF19282">
    <property type="entry name" value="Exportin-T"/>
    <property type="match status" value="1"/>
</dbReference>
<feature type="non-terminal residue" evidence="3">
    <location>
        <position position="1"/>
    </location>
</feature>
<protein>
    <recommendedName>
        <fullName evidence="1">Exportin-T</fullName>
    </recommendedName>
    <alternativeName>
        <fullName evidence="1">Exportin(tRNA)</fullName>
    </alternativeName>
    <alternativeName>
        <fullName evidence="1">tRNA exportin</fullName>
    </alternativeName>
</protein>
<dbReference type="GO" id="GO:0016363">
    <property type="term" value="C:nuclear matrix"/>
    <property type="evidence" value="ECO:0007669"/>
    <property type="project" value="TreeGrafter"/>
</dbReference>
<dbReference type="PANTHER" id="PTHR15952:SF11">
    <property type="entry name" value="EXPORTIN-T"/>
    <property type="match status" value="1"/>
</dbReference>
<evidence type="ECO:0000313" key="4">
    <source>
        <dbReference type="Proteomes" id="UP000708208"/>
    </source>
</evidence>
<name>A0A8J2JPR2_9HEXA</name>
<proteinExistence type="inferred from homology"/>
<dbReference type="GO" id="GO:0071528">
    <property type="term" value="P:tRNA re-export from nucleus"/>
    <property type="evidence" value="ECO:0007669"/>
    <property type="project" value="UniProtKB-UniRule"/>
</dbReference>